<dbReference type="InterPro" id="IPR041234">
    <property type="entry name" value="RavJ-like_C"/>
</dbReference>
<evidence type="ECO:0000259" key="1">
    <source>
        <dbReference type="Pfam" id="PF18493"/>
    </source>
</evidence>
<proteinExistence type="predicted"/>
<comment type="caution">
    <text evidence="2">The sequence shown here is derived from an EMBL/GenBank/DDBJ whole genome shotgun (WGS) entry which is preliminary data.</text>
</comment>
<reference evidence="2 3" key="1">
    <citation type="submission" date="2016-05" db="EMBL/GenBank/DDBJ databases">
        <authorList>
            <person name="Prochazka B."/>
            <person name="Indra A."/>
            <person name="Hasenberger P."/>
            <person name="Blaschitz M."/>
            <person name="Wagner L."/>
            <person name="Wewalka G."/>
            <person name="Sorschag S."/>
            <person name="Schmid D."/>
            <person name="Ruppitsch W."/>
        </authorList>
    </citation>
    <scope>NUCLEOTIDE SEQUENCE [LARGE SCALE GENOMIC DNA]</scope>
    <source>
        <strain evidence="2 3">974010_12</strain>
    </source>
</reference>
<keyword evidence="3" id="KW-1185">Reference proteome</keyword>
<feature type="domain" description="RavJ-like C-terminal" evidence="1">
    <location>
        <begin position="67"/>
        <end position="155"/>
    </location>
</feature>
<protein>
    <recommendedName>
        <fullName evidence="1">RavJ-like C-terminal domain-containing protein</fullName>
    </recommendedName>
</protein>
<evidence type="ECO:0000313" key="2">
    <source>
        <dbReference type="EMBL" id="OCH97779.1"/>
    </source>
</evidence>
<name>A0ABX2XT32_9GAMM</name>
<sequence>MRRLFEILVHLPKRISILDLSNHGFERFDAAQLTLLFSHLPPWIKRVSLTDEKPLSPKSQVARRVWPQSYRKLITQIDDDLLKAYCILKDYTKDDSPFWRFLYGHWNRHFSAEITNLVKKIEYGNITSLPQLLFELEQIPLQNFAGSLSRRLAFLSYASKETFSFSDDPTHLEMETLAL</sequence>
<dbReference type="EMBL" id="LYOZ01000022">
    <property type="protein sequence ID" value="OCH97779.1"/>
    <property type="molecule type" value="Genomic_DNA"/>
</dbReference>
<dbReference type="RefSeq" id="WP_065620882.1">
    <property type="nucleotide sequence ID" value="NZ_CAAAJF010000022.1"/>
</dbReference>
<dbReference type="Proteomes" id="UP000093336">
    <property type="component" value="Unassembled WGS sequence"/>
</dbReference>
<evidence type="ECO:0000313" key="3">
    <source>
        <dbReference type="Proteomes" id="UP000093336"/>
    </source>
</evidence>
<organism evidence="2 3">
    <name type="scientific">Legionella jamestowniensis</name>
    <dbReference type="NCBI Taxonomy" id="455"/>
    <lineage>
        <taxon>Bacteria</taxon>
        <taxon>Pseudomonadati</taxon>
        <taxon>Pseudomonadota</taxon>
        <taxon>Gammaproteobacteria</taxon>
        <taxon>Legionellales</taxon>
        <taxon>Legionellaceae</taxon>
        <taxon>Legionella</taxon>
    </lineage>
</organism>
<gene>
    <name evidence="2" type="ORF">A8135_13500</name>
</gene>
<accession>A0ABX2XT32</accession>
<dbReference type="Pfam" id="PF18493">
    <property type="entry name" value="DUF5617"/>
    <property type="match status" value="1"/>
</dbReference>